<evidence type="ECO:0000313" key="1">
    <source>
        <dbReference type="EMBL" id="KAH7846455.1"/>
    </source>
</evidence>
<proteinExistence type="predicted"/>
<gene>
    <name evidence="1" type="ORF">Vadar_014238</name>
</gene>
<keyword evidence="2" id="KW-1185">Reference proteome</keyword>
<name>A0ACB7Y0F0_9ERIC</name>
<organism evidence="1 2">
    <name type="scientific">Vaccinium darrowii</name>
    <dbReference type="NCBI Taxonomy" id="229202"/>
    <lineage>
        <taxon>Eukaryota</taxon>
        <taxon>Viridiplantae</taxon>
        <taxon>Streptophyta</taxon>
        <taxon>Embryophyta</taxon>
        <taxon>Tracheophyta</taxon>
        <taxon>Spermatophyta</taxon>
        <taxon>Magnoliopsida</taxon>
        <taxon>eudicotyledons</taxon>
        <taxon>Gunneridae</taxon>
        <taxon>Pentapetalae</taxon>
        <taxon>asterids</taxon>
        <taxon>Ericales</taxon>
        <taxon>Ericaceae</taxon>
        <taxon>Vaccinioideae</taxon>
        <taxon>Vaccinieae</taxon>
        <taxon>Vaccinium</taxon>
    </lineage>
</organism>
<reference evidence="1 2" key="1">
    <citation type="journal article" date="2021" name="Hortic Res">
        <title>High-quality reference genome and annotation aids understanding of berry development for evergreen blueberry (Vaccinium darrowii).</title>
        <authorList>
            <person name="Yu J."/>
            <person name="Hulse-Kemp A.M."/>
            <person name="Babiker E."/>
            <person name="Staton M."/>
        </authorList>
    </citation>
    <scope>NUCLEOTIDE SEQUENCE [LARGE SCALE GENOMIC DNA]</scope>
    <source>
        <strain evidence="2">cv. NJ 8807/NJ 8810</strain>
        <tissue evidence="1">Young leaf</tissue>
    </source>
</reference>
<protein>
    <submittedName>
        <fullName evidence="1">Uncharacterized protein</fullName>
    </submittedName>
</protein>
<dbReference type="Proteomes" id="UP000828048">
    <property type="component" value="Chromosome 5"/>
</dbReference>
<accession>A0ACB7Y0F0</accession>
<evidence type="ECO:0000313" key="2">
    <source>
        <dbReference type="Proteomes" id="UP000828048"/>
    </source>
</evidence>
<sequence length="77" mass="8673">MDVGGRTALHRAAGIGNIEAAKLLVGRNKALPNMENHFKETPLFYAAEHGDRKMDEWLMEVTELTLLMGELGFRILY</sequence>
<comment type="caution">
    <text evidence="1">The sequence shown here is derived from an EMBL/GenBank/DDBJ whole genome shotgun (WGS) entry which is preliminary data.</text>
</comment>
<dbReference type="EMBL" id="CM037155">
    <property type="protein sequence ID" value="KAH7846455.1"/>
    <property type="molecule type" value="Genomic_DNA"/>
</dbReference>